<keyword evidence="1" id="KW-0175">Coiled coil</keyword>
<proteinExistence type="predicted"/>
<sequence length="1287" mass="146429">MSMSTTILPLQSNLLLVSSDRNIISPSYNFSHLPYTDKEHDISPNTPFLSESIASMPFERLGNQLEAGVHLHWILPAIFRKSIVLPVITRDFISSILPRDINQNKVWDNLYSMDQSLMCRLNKNTLMVRQHFSVWKDYLKEKIPELNDNALLEERLLGHGSDGKNFPPVPNRYQVVRLRDNKEEKRWTIESDYIHPVPPELKNKYSCFPWLHAYESEGEVPFRYIGRVAKKEEGVEKEEEETKPYLFADPKSPTGPLTALGYGEPSFSAFYPNCRSVFGFCDEEITTGEELHELEYQITGYYGGSSSVGDFHLNYWEALISYFISEAQYFFPADNEQHVSPEVAEKRKNHFSKSFKDHFGLEIGDEVTVDMICHVRIEMGMASLSANYPIEVTVANSGTEAIAASLASLVTKGKVEGREKATDSLENTIESILMDDRLAGKKVDLSAKFHEFRHEQEFQSVNSDFRWVLQSLENGREASVANTETEEEAEKRKKKEAEDRTRLFKKLSLLNSAQREYSQLLEELVSVQKETFDDWHLYMKCLYPEEGILNHFPQADQLKDYMEQVNLPEIKRLKRVSGSLLLNHGERGNVQAATAHPGGTQESKAIELSGIINDLVRDLQSASLDLGLFRVPGTSFKIANEPTVCLSGSALLGLLHKQTRNSDINHFCTSENSIEELIKAPAQIDKVEILTIKADTTGSWNPLFLDWQLDFYPVAGEKKPNWRGDHYTTDYITSNFQLEENQADLSLKKGKGVVATNSESIRGRSALDPFSSLMVREKLWSWCQNKLSVESKKKDLMELEKFAGNLENTLDNEVKRSLILQVLNAIKMLDEVPMLTQSLTGFNNALTGHRWGWQLPIADPLGFQEYQEFADRVRLAVDRETLAAPLPFNDFHPISSGEIKFEDLRLVDSFGQHKDLAIGKVHGTKKMRNAKQGHLRLPVRILQAARLNFRWIQREMNHLESHGIESSSPIAGWLLPEFLERQLLLFNHEGEAIGAFREKGKLVSLASEQELEITSIEDQSLRGFAKFLKEYLAVSDERINDLLLQFHEATEHTEPETAQDDDFVALLFGNPLAIVHAQLSIELQGSPKTNGSWDETWRKITAQQRSDASNGFTEVEVPVRIGEHHQLNDGVMSWWEWEKDEEKQNLLKISEWHLPQALNGNRKEEETPDYLKTFLNDESKHLGMLINPFGVVHISCGVLPVKSIDLPAIHYQQALGKLNGSLFAGPIITPENEIAMQLPKLIHHQWKWVGPEAGQLSFKDPNLTKLPEQLCIREGRVQLQAAKEVSK</sequence>
<evidence type="ECO:0000256" key="1">
    <source>
        <dbReference type="SAM" id="Coils"/>
    </source>
</evidence>
<reference evidence="3" key="1">
    <citation type="journal article" date="2019" name="Int. J. Syst. Evol. Microbiol.">
        <title>The Global Catalogue of Microorganisms (GCM) 10K type strain sequencing project: providing services to taxonomists for standard genome sequencing and annotation.</title>
        <authorList>
            <consortium name="The Broad Institute Genomics Platform"/>
            <consortium name="The Broad Institute Genome Sequencing Center for Infectious Disease"/>
            <person name="Wu L."/>
            <person name="Ma J."/>
        </authorList>
    </citation>
    <scope>NUCLEOTIDE SEQUENCE [LARGE SCALE GENOMIC DNA]</scope>
    <source>
        <strain evidence="3">CGMCC 1.10832</strain>
    </source>
</reference>
<name>A0ABQ1M9H8_9BACT</name>
<evidence type="ECO:0008006" key="4">
    <source>
        <dbReference type="Google" id="ProtNLM"/>
    </source>
</evidence>
<feature type="coiled-coil region" evidence="1">
    <location>
        <begin position="480"/>
        <end position="530"/>
    </location>
</feature>
<comment type="caution">
    <text evidence="2">The sequence shown here is derived from an EMBL/GenBank/DDBJ whole genome shotgun (WGS) entry which is preliminary data.</text>
</comment>
<keyword evidence="3" id="KW-1185">Reference proteome</keyword>
<dbReference type="Proteomes" id="UP000636010">
    <property type="component" value="Unassembled WGS sequence"/>
</dbReference>
<evidence type="ECO:0000313" key="2">
    <source>
        <dbReference type="EMBL" id="GGC34917.1"/>
    </source>
</evidence>
<protein>
    <recommendedName>
        <fullName evidence="4">Baseplate protein J-like domain-containing protein</fullName>
    </recommendedName>
</protein>
<organism evidence="2 3">
    <name type="scientific">Marivirga lumbricoides</name>
    <dbReference type="NCBI Taxonomy" id="1046115"/>
    <lineage>
        <taxon>Bacteria</taxon>
        <taxon>Pseudomonadati</taxon>
        <taxon>Bacteroidota</taxon>
        <taxon>Cytophagia</taxon>
        <taxon>Cytophagales</taxon>
        <taxon>Marivirgaceae</taxon>
        <taxon>Marivirga</taxon>
    </lineage>
</organism>
<evidence type="ECO:0000313" key="3">
    <source>
        <dbReference type="Proteomes" id="UP000636010"/>
    </source>
</evidence>
<gene>
    <name evidence="2" type="ORF">GCM10011506_20350</name>
</gene>
<dbReference type="EMBL" id="BMEC01000006">
    <property type="protein sequence ID" value="GGC34917.1"/>
    <property type="molecule type" value="Genomic_DNA"/>
</dbReference>
<accession>A0ABQ1M9H8</accession>